<feature type="transmembrane region" description="Helical" evidence="1">
    <location>
        <begin position="28"/>
        <end position="51"/>
    </location>
</feature>
<dbReference type="EMBL" id="CP114040">
    <property type="protein sequence ID" value="WAS90982.1"/>
    <property type="molecule type" value="Genomic_DNA"/>
</dbReference>
<dbReference type="Proteomes" id="UP001164459">
    <property type="component" value="Chromosome"/>
</dbReference>
<organism evidence="2 3">
    <name type="scientific">Nannocystis punicea</name>
    <dbReference type="NCBI Taxonomy" id="2995304"/>
    <lineage>
        <taxon>Bacteria</taxon>
        <taxon>Pseudomonadati</taxon>
        <taxon>Myxococcota</taxon>
        <taxon>Polyangia</taxon>
        <taxon>Nannocystales</taxon>
        <taxon>Nannocystaceae</taxon>
        <taxon>Nannocystis</taxon>
    </lineage>
</organism>
<feature type="transmembrane region" description="Helical" evidence="1">
    <location>
        <begin position="148"/>
        <end position="172"/>
    </location>
</feature>
<name>A0ABY7GVK0_9BACT</name>
<keyword evidence="3" id="KW-1185">Reference proteome</keyword>
<protein>
    <recommendedName>
        <fullName evidence="4">DUF1097 domain-containing protein</fullName>
    </recommendedName>
</protein>
<feature type="transmembrane region" description="Helical" evidence="1">
    <location>
        <begin position="87"/>
        <end position="107"/>
    </location>
</feature>
<feature type="transmembrane region" description="Helical" evidence="1">
    <location>
        <begin position="119"/>
        <end position="142"/>
    </location>
</feature>
<accession>A0ABY7GVK0</accession>
<reference evidence="2" key="1">
    <citation type="submission" date="2022-11" db="EMBL/GenBank/DDBJ databases">
        <title>Minimal conservation of predation-associated metabolite biosynthetic gene clusters underscores biosynthetic potential of Myxococcota including descriptions for ten novel species: Archangium lansinium sp. nov., Myxococcus landrumus sp. nov., Nannocystis bai.</title>
        <authorList>
            <person name="Ahearne A."/>
            <person name="Stevens C."/>
            <person name="Dowd S."/>
        </authorList>
    </citation>
    <scope>NUCLEOTIDE SEQUENCE</scope>
    <source>
        <strain evidence="2">Fl3</strain>
    </source>
</reference>
<evidence type="ECO:0000256" key="1">
    <source>
        <dbReference type="SAM" id="Phobius"/>
    </source>
</evidence>
<keyword evidence="1" id="KW-0472">Membrane</keyword>
<proteinExistence type="predicted"/>
<dbReference type="RefSeq" id="WP_269033321.1">
    <property type="nucleotide sequence ID" value="NZ_CP114040.1"/>
</dbReference>
<evidence type="ECO:0008006" key="4">
    <source>
        <dbReference type="Google" id="ProtNLM"/>
    </source>
</evidence>
<keyword evidence="1" id="KW-1133">Transmembrane helix</keyword>
<dbReference type="PROSITE" id="PS51257">
    <property type="entry name" value="PROKAR_LIPOPROTEIN"/>
    <property type="match status" value="1"/>
</dbReference>
<gene>
    <name evidence="2" type="ORF">O0S08_32740</name>
</gene>
<feature type="transmembrane region" description="Helical" evidence="1">
    <location>
        <begin position="63"/>
        <end position="81"/>
    </location>
</feature>
<evidence type="ECO:0000313" key="3">
    <source>
        <dbReference type="Proteomes" id="UP001164459"/>
    </source>
</evidence>
<sequence>MHPRRFVALLGPLLLAACGPTADEIAGAVLFFSPVVYLAAMWIVSLLHAMWRDALPDVNFGRGSHVAAVALFFGLALYGAGYADAGLFGADLWLVGSALLTGWLLLARLTLRSGWGFRWGGLVINGLLTAPMLLDLLTTVITPEIRLLVLYTYFCGGGAGLIPLLLLIVMLIEAARGSRAARAAARR</sequence>
<keyword evidence="1" id="KW-0812">Transmembrane</keyword>
<evidence type="ECO:0000313" key="2">
    <source>
        <dbReference type="EMBL" id="WAS90982.1"/>
    </source>
</evidence>